<name>A0A1H3YUQ9_9BACT</name>
<accession>A0A1H3YUQ9</accession>
<keyword evidence="2" id="KW-1185">Reference proteome</keyword>
<sequence length="57" mass="6555">MKEWFSITTDNFKYIDWIKGPYTSFNGPLILDGKIASVIGGFGNMIFQGKFRPLFDM</sequence>
<evidence type="ECO:0000313" key="1">
    <source>
        <dbReference type="EMBL" id="SEA14818.1"/>
    </source>
</evidence>
<dbReference type="AlphaFoldDB" id="A0A1H3YUQ9"/>
<dbReference type="EMBL" id="FNQY01000009">
    <property type="protein sequence ID" value="SEA14818.1"/>
    <property type="molecule type" value="Genomic_DNA"/>
</dbReference>
<dbReference type="STRING" id="551991.SAMN05192529_10942"/>
<protein>
    <submittedName>
        <fullName evidence="1">Uncharacterized protein</fullName>
    </submittedName>
</protein>
<gene>
    <name evidence="1" type="ORF">SAMN05192529_10942</name>
</gene>
<proteinExistence type="predicted"/>
<evidence type="ECO:0000313" key="2">
    <source>
        <dbReference type="Proteomes" id="UP000199041"/>
    </source>
</evidence>
<dbReference type="Proteomes" id="UP000199041">
    <property type="component" value="Unassembled WGS sequence"/>
</dbReference>
<reference evidence="1 2" key="1">
    <citation type="submission" date="2016-10" db="EMBL/GenBank/DDBJ databases">
        <authorList>
            <person name="de Groot N.N."/>
        </authorList>
    </citation>
    <scope>NUCLEOTIDE SEQUENCE [LARGE SCALE GENOMIC DNA]</scope>
    <source>
        <strain evidence="1 2">Vu-144</strain>
    </source>
</reference>
<organism evidence="1 2">
    <name type="scientific">Arachidicoccus rhizosphaerae</name>
    <dbReference type="NCBI Taxonomy" id="551991"/>
    <lineage>
        <taxon>Bacteria</taxon>
        <taxon>Pseudomonadati</taxon>
        <taxon>Bacteroidota</taxon>
        <taxon>Chitinophagia</taxon>
        <taxon>Chitinophagales</taxon>
        <taxon>Chitinophagaceae</taxon>
        <taxon>Arachidicoccus</taxon>
    </lineage>
</organism>